<dbReference type="RefSeq" id="WP_095376270.1">
    <property type="nucleotide sequence ID" value="NZ_CAACXN010000015.1"/>
</dbReference>
<dbReference type="GO" id="GO:0019346">
    <property type="term" value="P:transsulfuration"/>
    <property type="evidence" value="ECO:0007669"/>
    <property type="project" value="InterPro"/>
</dbReference>
<proteinExistence type="inferred from homology"/>
<dbReference type="FunFam" id="3.40.640.10:FF:000046">
    <property type="entry name" value="Cystathionine gamma-lyase"/>
    <property type="match status" value="1"/>
</dbReference>
<evidence type="ECO:0000256" key="10">
    <source>
        <dbReference type="RuleBase" id="RU362118"/>
    </source>
</evidence>
<dbReference type="InterPro" id="IPR015424">
    <property type="entry name" value="PyrdxlP-dep_Trfase"/>
</dbReference>
<dbReference type="GO" id="GO:0019343">
    <property type="term" value="P:cysteine biosynthetic process via cystathionine"/>
    <property type="evidence" value="ECO:0007669"/>
    <property type="project" value="TreeGrafter"/>
</dbReference>
<evidence type="ECO:0000256" key="2">
    <source>
        <dbReference type="ARBA" id="ARBA00009077"/>
    </source>
</evidence>
<organism evidence="12 15">
    <name type="scientific">Brevibacterium casei</name>
    <dbReference type="NCBI Taxonomy" id="33889"/>
    <lineage>
        <taxon>Bacteria</taxon>
        <taxon>Bacillati</taxon>
        <taxon>Actinomycetota</taxon>
        <taxon>Actinomycetes</taxon>
        <taxon>Micrococcales</taxon>
        <taxon>Brevibacteriaceae</taxon>
        <taxon>Brevibacterium</taxon>
    </lineage>
</organism>
<feature type="modified residue" description="N6-(pyridoxal phosphate)lysine" evidence="9">
    <location>
        <position position="217"/>
    </location>
</feature>
<evidence type="ECO:0000256" key="7">
    <source>
        <dbReference type="ARBA" id="ARBA00048780"/>
    </source>
</evidence>
<dbReference type="InterPro" id="IPR000277">
    <property type="entry name" value="Cys/Met-Metab_PyrdxlP-dep_enz"/>
</dbReference>
<reference evidence="13 17" key="3">
    <citation type="submission" date="2020-12" db="EMBL/GenBank/DDBJ databases">
        <title>FDA dAtabase for Regulatory Grade micrObial Sequences (FDA-ARGOS): Supporting development and validation of Infectious Disease Dx tests.</title>
        <authorList>
            <person name="Sproer C."/>
            <person name="Gronow S."/>
            <person name="Severitt S."/>
            <person name="Schroder I."/>
            <person name="Tallon L."/>
            <person name="Sadzewicz L."/>
            <person name="Zhao X."/>
            <person name="Boylan J."/>
            <person name="Ott S."/>
            <person name="Bowen H."/>
            <person name="Vavikolanu K."/>
            <person name="Mehta A."/>
            <person name="Aluvathingal J."/>
            <person name="Nadendla S."/>
            <person name="Lowell S."/>
            <person name="Myers T."/>
            <person name="Yan Y."/>
            <person name="Sichtig H."/>
        </authorList>
    </citation>
    <scope>NUCLEOTIDE SEQUENCE [LARGE SCALE GENOMIC DNA]</scope>
    <source>
        <strain evidence="13 17">FDAARGOS_902</strain>
    </source>
</reference>
<evidence type="ECO:0000256" key="9">
    <source>
        <dbReference type="PIRSR" id="PIRSR001434-2"/>
    </source>
</evidence>
<comment type="catalytic activity">
    <reaction evidence="8">
        <text>L-methionine + H2O = methanethiol + 2-oxobutanoate + NH4(+)</text>
        <dbReference type="Rhea" id="RHEA:23800"/>
        <dbReference type="ChEBI" id="CHEBI:15377"/>
        <dbReference type="ChEBI" id="CHEBI:16007"/>
        <dbReference type="ChEBI" id="CHEBI:16763"/>
        <dbReference type="ChEBI" id="CHEBI:28938"/>
        <dbReference type="ChEBI" id="CHEBI:57844"/>
        <dbReference type="EC" id="4.4.1.11"/>
    </reaction>
    <physiologicalReaction direction="left-to-right" evidence="8">
        <dbReference type="Rhea" id="RHEA:23801"/>
    </physiologicalReaction>
</comment>
<dbReference type="SUPFAM" id="SSF53383">
    <property type="entry name" value="PLP-dependent transferases"/>
    <property type="match status" value="1"/>
</dbReference>
<accession>A0A269ZCB1</accession>
<dbReference type="GO" id="GO:0004123">
    <property type="term" value="F:cystathionine gamma-lyase activity"/>
    <property type="evidence" value="ECO:0007669"/>
    <property type="project" value="TreeGrafter"/>
</dbReference>
<comment type="similarity">
    <text evidence="2 10">Belongs to the trans-sulfuration enzymes family.</text>
</comment>
<dbReference type="Gene3D" id="3.40.640.10">
    <property type="entry name" value="Type I PLP-dependent aspartate aminotransferase-like (Major domain)"/>
    <property type="match status" value="1"/>
</dbReference>
<dbReference type="EMBL" id="CAACXN010000015">
    <property type="protein sequence ID" value="VEW13858.1"/>
    <property type="molecule type" value="Genomic_DNA"/>
</dbReference>
<dbReference type="InterPro" id="IPR015421">
    <property type="entry name" value="PyrdxlP-dep_Trfase_major"/>
</dbReference>
<keyword evidence="4 9" id="KW-0663">Pyridoxal phosphate</keyword>
<name>A0A269ZCB1_9MICO</name>
<protein>
    <recommendedName>
        <fullName evidence="5">homocysteine desulfhydrase</fullName>
        <ecNumber evidence="5">4.4.1.2</ecNumber>
    </recommendedName>
    <alternativeName>
        <fullName evidence="6">Homocysteine desulfhydrase</fullName>
    </alternativeName>
</protein>
<dbReference type="InterPro" id="IPR015422">
    <property type="entry name" value="PyrdxlP-dep_Trfase_small"/>
</dbReference>
<evidence type="ECO:0000256" key="6">
    <source>
        <dbReference type="ARBA" id="ARBA00047199"/>
    </source>
</evidence>
<evidence type="ECO:0000256" key="3">
    <source>
        <dbReference type="ARBA" id="ARBA00011881"/>
    </source>
</evidence>
<dbReference type="Proteomes" id="UP000216867">
    <property type="component" value="Unassembled WGS sequence"/>
</dbReference>
<evidence type="ECO:0000256" key="1">
    <source>
        <dbReference type="ARBA" id="ARBA00001933"/>
    </source>
</evidence>
<evidence type="ECO:0000256" key="8">
    <source>
        <dbReference type="ARBA" id="ARBA00052699"/>
    </source>
</evidence>
<dbReference type="GO" id="GO:0047982">
    <property type="term" value="F:homocysteine desulfhydrase activity"/>
    <property type="evidence" value="ECO:0007669"/>
    <property type="project" value="UniProtKB-EC"/>
</dbReference>
<evidence type="ECO:0000313" key="13">
    <source>
        <dbReference type="EMBL" id="QPS33854.1"/>
    </source>
</evidence>
<keyword evidence="14" id="KW-0456">Lyase</keyword>
<dbReference type="GO" id="GO:0005737">
    <property type="term" value="C:cytoplasm"/>
    <property type="evidence" value="ECO:0007669"/>
    <property type="project" value="TreeGrafter"/>
</dbReference>
<reference evidence="14 16" key="2">
    <citation type="submission" date="2019-02" db="EMBL/GenBank/DDBJ databases">
        <authorList>
            <consortium name="Pathogen Informatics"/>
        </authorList>
    </citation>
    <scope>NUCLEOTIDE SEQUENCE [LARGE SCALE GENOMIC DNA]</scope>
    <source>
        <strain evidence="14 16">3012STDY7078520</strain>
    </source>
</reference>
<evidence type="ECO:0000313" key="16">
    <source>
        <dbReference type="Proteomes" id="UP000386281"/>
    </source>
</evidence>
<comment type="subunit">
    <text evidence="3">Homotetramer.</text>
</comment>
<dbReference type="EMBL" id="CP065682">
    <property type="protein sequence ID" value="QPS33854.1"/>
    <property type="molecule type" value="Genomic_DNA"/>
</dbReference>
<dbReference type="PIRSF" id="PIRSF001434">
    <property type="entry name" value="CGS"/>
    <property type="match status" value="1"/>
</dbReference>
<feature type="compositionally biased region" description="Basic and acidic residues" evidence="11">
    <location>
        <begin position="408"/>
        <end position="417"/>
    </location>
</feature>
<evidence type="ECO:0000256" key="4">
    <source>
        <dbReference type="ARBA" id="ARBA00022898"/>
    </source>
</evidence>
<sequence>MTTREPAYSPETVLVEAARPPRVPGASVNPPVELSSTFIGTTGMGEAPFGYGRLDTPAWTPFEEALAELEHAPVPGLVFGSGLAAIAAVLSLVPAGGTLIIPRHAYQGSLQSADELAARCGFTVLSVDIADTEAVIAALDTATATDPTTATDPAAASAMLWIESPTNPMLEVADVPALIAAARQRGVLTACDNTFATPLLQTPLDLGADIVVHSVTKYLAGHSDVVLGAVLVSDPGLRETLLAERAMRGAIAGPFEVWLALRGMRTLSVRLDRAQANAHTIAERLSERAGVLEVRYPGLSTDPGHARAAAQMSGFGAIVAFTVDSAQTATAIAEAVRLWTPATSLGGVESLIERRRRHASEPETVPEGLLRLSVGIEHVDDLWADLDAAITAATGTKVASPGTGAESSSHRDAQANA</sequence>
<reference evidence="12 15" key="1">
    <citation type="submission" date="2017-04" db="EMBL/GenBank/DDBJ databases">
        <title>Kefir bacterial isolates.</title>
        <authorList>
            <person name="Kim Y."/>
            <person name="Blasche S."/>
            <person name="Patil K.R."/>
        </authorList>
    </citation>
    <scope>NUCLEOTIDE SEQUENCE [LARGE SCALE GENOMIC DNA]</scope>
    <source>
        <strain evidence="12 15">OG2</strain>
    </source>
</reference>
<evidence type="ECO:0000256" key="11">
    <source>
        <dbReference type="SAM" id="MobiDB-lite"/>
    </source>
</evidence>
<dbReference type="Gene3D" id="3.90.1150.10">
    <property type="entry name" value="Aspartate Aminotransferase, domain 1"/>
    <property type="match status" value="1"/>
</dbReference>
<dbReference type="Pfam" id="PF01053">
    <property type="entry name" value="Cys_Met_Meta_PP"/>
    <property type="match status" value="1"/>
</dbReference>
<dbReference type="PANTHER" id="PTHR11808">
    <property type="entry name" value="TRANS-SULFURATION ENZYME FAMILY MEMBER"/>
    <property type="match status" value="1"/>
</dbReference>
<comment type="cofactor">
    <cofactor evidence="1 10">
        <name>pyridoxal 5'-phosphate</name>
        <dbReference type="ChEBI" id="CHEBI:597326"/>
    </cofactor>
</comment>
<keyword evidence="13" id="KW-0808">Transferase</keyword>
<dbReference type="GO" id="GO:0030170">
    <property type="term" value="F:pyridoxal phosphate binding"/>
    <property type="evidence" value="ECO:0007669"/>
    <property type="project" value="InterPro"/>
</dbReference>
<dbReference type="Proteomes" id="UP000594979">
    <property type="component" value="Chromosome"/>
</dbReference>
<dbReference type="PANTHER" id="PTHR11808:SF15">
    <property type="entry name" value="CYSTATHIONINE GAMMA-LYASE"/>
    <property type="match status" value="1"/>
</dbReference>
<feature type="region of interest" description="Disordered" evidence="11">
    <location>
        <begin position="396"/>
        <end position="417"/>
    </location>
</feature>
<comment type="catalytic activity">
    <reaction evidence="7">
        <text>L-homocysteine + H2O = 2-oxobutanoate + hydrogen sulfide + NH4(+) + H(+)</text>
        <dbReference type="Rhea" id="RHEA:14501"/>
        <dbReference type="ChEBI" id="CHEBI:15377"/>
        <dbReference type="ChEBI" id="CHEBI:15378"/>
        <dbReference type="ChEBI" id="CHEBI:16763"/>
        <dbReference type="ChEBI" id="CHEBI:28938"/>
        <dbReference type="ChEBI" id="CHEBI:29919"/>
        <dbReference type="ChEBI" id="CHEBI:58199"/>
        <dbReference type="EC" id="4.4.1.2"/>
    </reaction>
    <physiologicalReaction direction="left-to-right" evidence="7">
        <dbReference type="Rhea" id="RHEA:14502"/>
    </physiologicalReaction>
</comment>
<evidence type="ECO:0000256" key="5">
    <source>
        <dbReference type="ARBA" id="ARBA00047175"/>
    </source>
</evidence>
<dbReference type="EMBL" id="NCWY01000008">
    <property type="protein sequence ID" value="PAK95299.1"/>
    <property type="molecule type" value="Genomic_DNA"/>
</dbReference>
<dbReference type="GO" id="GO:0018826">
    <property type="term" value="F:methionine gamma-lyase activity"/>
    <property type="evidence" value="ECO:0007669"/>
    <property type="project" value="UniProtKB-EC"/>
</dbReference>
<evidence type="ECO:0000313" key="17">
    <source>
        <dbReference type="Proteomes" id="UP000594979"/>
    </source>
</evidence>
<dbReference type="KEGG" id="bcau:I6G59_00410"/>
<evidence type="ECO:0000313" key="15">
    <source>
        <dbReference type="Proteomes" id="UP000216867"/>
    </source>
</evidence>
<dbReference type="EC" id="4.4.1.2" evidence="5"/>
<gene>
    <name evidence="14" type="primary">metC_2</name>
    <name evidence="12" type="ORF">B8X04_10810</name>
    <name evidence="13" type="ORF">I6G59_00410</name>
    <name evidence="14" type="ORF">NCTC12391_02068</name>
</gene>
<dbReference type="AlphaFoldDB" id="A0A269ZCB1"/>
<dbReference type="Proteomes" id="UP000386281">
    <property type="component" value="Unassembled WGS sequence"/>
</dbReference>
<evidence type="ECO:0000313" key="14">
    <source>
        <dbReference type="EMBL" id="VEW13858.1"/>
    </source>
</evidence>
<dbReference type="GO" id="GO:0003962">
    <property type="term" value="F:cystathionine gamma-synthase activity"/>
    <property type="evidence" value="ECO:0007669"/>
    <property type="project" value="TreeGrafter"/>
</dbReference>
<evidence type="ECO:0000313" key="12">
    <source>
        <dbReference type="EMBL" id="PAK95299.1"/>
    </source>
</evidence>